<dbReference type="AlphaFoldDB" id="A0A1W0ABC6"/>
<dbReference type="Proteomes" id="UP000243217">
    <property type="component" value="Unassembled WGS sequence"/>
</dbReference>
<dbReference type="STRING" id="74557.A0A1W0ABC6"/>
<sequence>MLSLVGFKSVSACLIWMLAMGGGLFPIYCMQPGGLLNSCLNMLTGGVFLASSFVHLLPDAMRNVPLASLGCKVDDNDLTLKDKCFPFAFFFYGIGFLTILLLEVVAHAVKDHLLRRSLSEELIPLTVNISNQRKRDQECRDAEVTHAHMHDIMDRSDESKGIIAFAVFFALSFHSLMEGIGIGAAPEYAWNILLAIIAHKSLAGMALTMELLHHKVTVRRIVYSLLVFACMSPIGVFTGYILAGSNPSESVGSGICTALAGGTFLYVGAMEILPQELQNKSHLGLKLACFVSAFILFSALALWI</sequence>
<evidence type="ECO:0000256" key="4">
    <source>
        <dbReference type="ARBA" id="ARBA00023136"/>
    </source>
</evidence>
<evidence type="ECO:0000313" key="6">
    <source>
        <dbReference type="EMBL" id="OQS07565.1"/>
    </source>
</evidence>
<keyword evidence="3 5" id="KW-1133">Transmembrane helix</keyword>
<feature type="transmembrane region" description="Helical" evidence="5">
    <location>
        <begin position="6"/>
        <end position="28"/>
    </location>
</feature>
<feature type="transmembrane region" description="Helical" evidence="5">
    <location>
        <begin position="87"/>
        <end position="109"/>
    </location>
</feature>
<feature type="transmembrane region" description="Helical" evidence="5">
    <location>
        <begin position="162"/>
        <end position="182"/>
    </location>
</feature>
<keyword evidence="2 5" id="KW-0812">Transmembrane</keyword>
<gene>
    <name evidence="6" type="ORF">THRCLA_00431</name>
</gene>
<dbReference type="InterPro" id="IPR003689">
    <property type="entry name" value="ZIP"/>
</dbReference>
<dbReference type="Pfam" id="PF02535">
    <property type="entry name" value="Zip"/>
    <property type="match status" value="1"/>
</dbReference>
<keyword evidence="4 5" id="KW-0472">Membrane</keyword>
<feature type="transmembrane region" description="Helical" evidence="5">
    <location>
        <begin position="188"/>
        <end position="209"/>
    </location>
</feature>
<dbReference type="PANTHER" id="PTHR11040">
    <property type="entry name" value="ZINC/IRON TRANSPORTER"/>
    <property type="match status" value="1"/>
</dbReference>
<feature type="transmembrane region" description="Helical" evidence="5">
    <location>
        <begin position="285"/>
        <end position="303"/>
    </location>
</feature>
<evidence type="ECO:0000256" key="5">
    <source>
        <dbReference type="SAM" id="Phobius"/>
    </source>
</evidence>
<reference evidence="6 7" key="1">
    <citation type="journal article" date="2014" name="Genome Biol. Evol.">
        <title>The secreted proteins of Achlya hypogyna and Thraustotheca clavata identify the ancestral oomycete secretome and reveal gene acquisitions by horizontal gene transfer.</title>
        <authorList>
            <person name="Misner I."/>
            <person name="Blouin N."/>
            <person name="Leonard G."/>
            <person name="Richards T.A."/>
            <person name="Lane C.E."/>
        </authorList>
    </citation>
    <scope>NUCLEOTIDE SEQUENCE [LARGE SCALE GENOMIC DNA]</scope>
    <source>
        <strain evidence="6 7">ATCC 34112</strain>
    </source>
</reference>
<proteinExistence type="predicted"/>
<dbReference type="OrthoDB" id="448280at2759"/>
<evidence type="ECO:0000256" key="2">
    <source>
        <dbReference type="ARBA" id="ARBA00022692"/>
    </source>
</evidence>
<dbReference type="GO" id="GO:0005385">
    <property type="term" value="F:zinc ion transmembrane transporter activity"/>
    <property type="evidence" value="ECO:0007669"/>
    <property type="project" value="TreeGrafter"/>
</dbReference>
<evidence type="ECO:0000313" key="7">
    <source>
        <dbReference type="Proteomes" id="UP000243217"/>
    </source>
</evidence>
<organism evidence="6 7">
    <name type="scientific">Thraustotheca clavata</name>
    <dbReference type="NCBI Taxonomy" id="74557"/>
    <lineage>
        <taxon>Eukaryota</taxon>
        <taxon>Sar</taxon>
        <taxon>Stramenopiles</taxon>
        <taxon>Oomycota</taxon>
        <taxon>Saprolegniomycetes</taxon>
        <taxon>Saprolegniales</taxon>
        <taxon>Achlyaceae</taxon>
        <taxon>Thraustotheca</taxon>
    </lineage>
</organism>
<dbReference type="PANTHER" id="PTHR11040:SF140">
    <property type="entry name" value="ZRT (ZRT), IRT- (IRT-) LIKE PROTEIN TRANSPORTER"/>
    <property type="match status" value="1"/>
</dbReference>
<evidence type="ECO:0000256" key="3">
    <source>
        <dbReference type="ARBA" id="ARBA00022989"/>
    </source>
</evidence>
<feature type="transmembrane region" description="Helical" evidence="5">
    <location>
        <begin position="221"/>
        <end position="245"/>
    </location>
</feature>
<evidence type="ECO:0000256" key="1">
    <source>
        <dbReference type="ARBA" id="ARBA00004141"/>
    </source>
</evidence>
<feature type="transmembrane region" description="Helical" evidence="5">
    <location>
        <begin position="251"/>
        <end position="273"/>
    </location>
</feature>
<dbReference type="GO" id="GO:0016020">
    <property type="term" value="C:membrane"/>
    <property type="evidence" value="ECO:0007669"/>
    <property type="project" value="UniProtKB-SubCell"/>
</dbReference>
<comment type="subcellular location">
    <subcellularLocation>
        <location evidence="1">Membrane</location>
        <topology evidence="1">Multi-pass membrane protein</topology>
    </subcellularLocation>
</comment>
<dbReference type="EMBL" id="JNBS01000229">
    <property type="protein sequence ID" value="OQS07565.1"/>
    <property type="molecule type" value="Genomic_DNA"/>
</dbReference>
<feature type="transmembrane region" description="Helical" evidence="5">
    <location>
        <begin position="35"/>
        <end position="57"/>
    </location>
</feature>
<comment type="caution">
    <text evidence="6">The sequence shown here is derived from an EMBL/GenBank/DDBJ whole genome shotgun (WGS) entry which is preliminary data.</text>
</comment>
<accession>A0A1W0ABC6</accession>
<protein>
    <submittedName>
        <fullName evidence="6">Zinc (Zn2)-Iron (Fe2) Permease (ZIP) Family</fullName>
    </submittedName>
</protein>
<name>A0A1W0ABC6_9STRA</name>
<keyword evidence="7" id="KW-1185">Reference proteome</keyword>